<dbReference type="PANTHER" id="PTHR42693:SF53">
    <property type="entry name" value="ENDO-4-O-SULFATASE"/>
    <property type="match status" value="1"/>
</dbReference>
<evidence type="ECO:0000256" key="2">
    <source>
        <dbReference type="ARBA" id="ARBA00022801"/>
    </source>
</evidence>
<dbReference type="Gene3D" id="3.40.720.10">
    <property type="entry name" value="Alkaline Phosphatase, subunit A"/>
    <property type="match status" value="1"/>
</dbReference>
<sequence>MKIMLSRLVVFTLATYLSAVSLNAADRPNIIYLMADDQNTLSVGCYGNPDVKTPHMDQLARDGIVFDHHYNTTSICMASRSNVFTGMYEYKTGTNFTHGDMKPEVWQKSYPVLMREAGYMTAFAGKFGLVVEGRGLCEDDFDLWGGGPGQTAYATAQNKSMAKYAEKYPHSTLSYGAFGQDAIREAVKQDKPLCLSISFKAPHKPANPDPQFDEIYAGKKFTKPANFGRQAGEHFSPQSKQGRQYPRFSEWKYDTDYDGEMAKYYQQIYAIDVAVGMIRDEVKSQGIADNTVIIYTSDNGYICGAHGYGSKVLPMEESSRVPMMIYDPRSPTAGKQMRCAALTGNIDFAPTMLELAGLPVPENMDGVSLSPLLQDPKSDVREELAFMNLYGPEATRSLTVITKDLKYTYWWFGNSEMEPTEELFHLTRDPMEMTNLASNPEAAPMLEKMRRKYDSQLGHWKQHAVPYNNYEKYGELFDRDIPWDTKLTTKAKPAKKQPAKEAKKIRQMQRRKNAKAAE</sequence>
<feature type="domain" description="Sulfatase N-terminal" evidence="5">
    <location>
        <begin position="28"/>
        <end position="357"/>
    </location>
</feature>
<evidence type="ECO:0000256" key="1">
    <source>
        <dbReference type="ARBA" id="ARBA00008779"/>
    </source>
</evidence>
<dbReference type="Pfam" id="PF00884">
    <property type="entry name" value="Sulfatase"/>
    <property type="match status" value="1"/>
</dbReference>
<comment type="caution">
    <text evidence="6">The sequence shown here is derived from an EMBL/GenBank/DDBJ whole genome shotgun (WGS) entry which is preliminary data.</text>
</comment>
<name>A0ABY1Q860_9BACT</name>
<dbReference type="PANTHER" id="PTHR42693">
    <property type="entry name" value="ARYLSULFATASE FAMILY MEMBER"/>
    <property type="match status" value="1"/>
</dbReference>
<evidence type="ECO:0000256" key="3">
    <source>
        <dbReference type="SAM" id="MobiDB-lite"/>
    </source>
</evidence>
<dbReference type="InterPro" id="IPR050738">
    <property type="entry name" value="Sulfatase"/>
</dbReference>
<feature type="chain" id="PRO_5046799465" evidence="4">
    <location>
        <begin position="25"/>
        <end position="518"/>
    </location>
</feature>
<evidence type="ECO:0000256" key="4">
    <source>
        <dbReference type="SAM" id="SignalP"/>
    </source>
</evidence>
<evidence type="ECO:0000313" key="6">
    <source>
        <dbReference type="EMBL" id="SMP58788.1"/>
    </source>
</evidence>
<dbReference type="InterPro" id="IPR000917">
    <property type="entry name" value="Sulfatase_N"/>
</dbReference>
<dbReference type="InterPro" id="IPR017850">
    <property type="entry name" value="Alkaline_phosphatase_core_sf"/>
</dbReference>
<organism evidence="6 7">
    <name type="scientific">Neorhodopirellula lusitana</name>
    <dbReference type="NCBI Taxonomy" id="445327"/>
    <lineage>
        <taxon>Bacteria</taxon>
        <taxon>Pseudomonadati</taxon>
        <taxon>Planctomycetota</taxon>
        <taxon>Planctomycetia</taxon>
        <taxon>Pirellulales</taxon>
        <taxon>Pirellulaceae</taxon>
        <taxon>Neorhodopirellula</taxon>
    </lineage>
</organism>
<feature type="signal peptide" evidence="4">
    <location>
        <begin position="1"/>
        <end position="24"/>
    </location>
</feature>
<keyword evidence="7" id="KW-1185">Reference proteome</keyword>
<reference evidence="6 7" key="1">
    <citation type="submission" date="2017-05" db="EMBL/GenBank/DDBJ databases">
        <authorList>
            <person name="Varghese N."/>
            <person name="Submissions S."/>
        </authorList>
    </citation>
    <scope>NUCLEOTIDE SEQUENCE [LARGE SCALE GENOMIC DNA]</scope>
    <source>
        <strain evidence="6 7">DSM 25457</strain>
    </source>
</reference>
<evidence type="ECO:0000259" key="5">
    <source>
        <dbReference type="Pfam" id="PF00884"/>
    </source>
</evidence>
<protein>
    <submittedName>
        <fullName evidence="6">Arylsulfatase A</fullName>
    </submittedName>
</protein>
<comment type="similarity">
    <text evidence="1">Belongs to the sulfatase family.</text>
</comment>
<dbReference type="Proteomes" id="UP001158067">
    <property type="component" value="Unassembled WGS sequence"/>
</dbReference>
<dbReference type="SUPFAM" id="SSF53649">
    <property type="entry name" value="Alkaline phosphatase-like"/>
    <property type="match status" value="1"/>
</dbReference>
<feature type="region of interest" description="Disordered" evidence="3">
    <location>
        <begin position="488"/>
        <end position="518"/>
    </location>
</feature>
<dbReference type="CDD" id="cd16031">
    <property type="entry name" value="G6S_like"/>
    <property type="match status" value="1"/>
</dbReference>
<feature type="compositionally biased region" description="Basic residues" evidence="3">
    <location>
        <begin position="505"/>
        <end position="518"/>
    </location>
</feature>
<evidence type="ECO:0000313" key="7">
    <source>
        <dbReference type="Proteomes" id="UP001158067"/>
    </source>
</evidence>
<accession>A0ABY1Q860</accession>
<dbReference type="EMBL" id="FXUG01000006">
    <property type="protein sequence ID" value="SMP58788.1"/>
    <property type="molecule type" value="Genomic_DNA"/>
</dbReference>
<proteinExistence type="inferred from homology"/>
<keyword evidence="2" id="KW-0378">Hydrolase</keyword>
<keyword evidence="4" id="KW-0732">Signal</keyword>
<gene>
    <name evidence="6" type="ORF">SAMN06265222_106119</name>
</gene>